<evidence type="ECO:0000313" key="1">
    <source>
        <dbReference type="EMBL" id="EMI18334.1"/>
    </source>
</evidence>
<accession>M5RWM0</accession>
<organism evidence="1 2">
    <name type="scientific">Rhodopirellula maiorica SM1</name>
    <dbReference type="NCBI Taxonomy" id="1265738"/>
    <lineage>
        <taxon>Bacteria</taxon>
        <taxon>Pseudomonadati</taxon>
        <taxon>Planctomycetota</taxon>
        <taxon>Planctomycetia</taxon>
        <taxon>Pirellulales</taxon>
        <taxon>Pirellulaceae</taxon>
        <taxon>Novipirellula</taxon>
    </lineage>
</organism>
<sequence>MFLTWLVKKAGLLQFSHPNIFPADFERPGALGDAVHLQPEKAFLARLCIRKIGDFGSIDPSLDTIANCANDETVPAVVFVRRP</sequence>
<protein>
    <submittedName>
        <fullName evidence="1">Uncharacterized protein</fullName>
    </submittedName>
</protein>
<dbReference type="AlphaFoldDB" id="M5RWM0"/>
<gene>
    <name evidence="1" type="ORF">RMSM_04740</name>
</gene>
<comment type="caution">
    <text evidence="1">The sequence shown here is derived from an EMBL/GenBank/DDBJ whole genome shotgun (WGS) entry which is preliminary data.</text>
</comment>
<reference evidence="1 2" key="1">
    <citation type="journal article" date="2013" name="Mar. Genomics">
        <title>Expression of sulfatases in Rhodopirellula baltica and the diversity of sulfatases in the genus Rhodopirellula.</title>
        <authorList>
            <person name="Wegner C.E."/>
            <person name="Richter-Heitmann T."/>
            <person name="Klindworth A."/>
            <person name="Klockow C."/>
            <person name="Richter M."/>
            <person name="Achstetter T."/>
            <person name="Glockner F.O."/>
            <person name="Harder J."/>
        </authorList>
    </citation>
    <scope>NUCLEOTIDE SEQUENCE [LARGE SCALE GENOMIC DNA]</scope>
    <source>
        <strain evidence="1 2">SM1</strain>
    </source>
</reference>
<evidence type="ECO:0000313" key="2">
    <source>
        <dbReference type="Proteomes" id="UP000011991"/>
    </source>
</evidence>
<proteinExistence type="predicted"/>
<dbReference type="Proteomes" id="UP000011991">
    <property type="component" value="Unassembled WGS sequence"/>
</dbReference>
<keyword evidence="2" id="KW-1185">Reference proteome</keyword>
<dbReference type="EMBL" id="ANOG01000679">
    <property type="protein sequence ID" value="EMI18334.1"/>
    <property type="molecule type" value="Genomic_DNA"/>
</dbReference>
<name>M5RWM0_9BACT</name>